<dbReference type="GO" id="GO:0006814">
    <property type="term" value="P:sodium ion transport"/>
    <property type="evidence" value="ECO:0007669"/>
    <property type="project" value="UniProtKB-UniRule"/>
</dbReference>
<evidence type="ECO:0000313" key="13">
    <source>
        <dbReference type="Proteomes" id="UP000249239"/>
    </source>
</evidence>
<comment type="subunit">
    <text evidence="8">Composed of six subunits; NqrA, NqrB, NqrC, NqrD, NqrE and NqrF.</text>
</comment>
<evidence type="ECO:0000256" key="7">
    <source>
        <dbReference type="ARBA" id="ARBA00023201"/>
    </source>
</evidence>
<comment type="similarity">
    <text evidence="8">Belongs to the NqrA family.</text>
</comment>
<evidence type="ECO:0000256" key="3">
    <source>
        <dbReference type="ARBA" id="ARBA00023027"/>
    </source>
</evidence>
<feature type="domain" description="Na(+)-translocating NADH-quinone reductase subunit A C-terminal" evidence="10">
    <location>
        <begin position="287"/>
        <end position="333"/>
    </location>
</feature>
<keyword evidence="5 8" id="KW-0406">Ion transport</keyword>
<evidence type="ECO:0000259" key="10">
    <source>
        <dbReference type="Pfam" id="PF11973"/>
    </source>
</evidence>
<feature type="domain" description="NqrA N-terminal barrel-sandwich hybrid" evidence="9">
    <location>
        <begin position="26"/>
        <end position="118"/>
    </location>
</feature>
<keyword evidence="2 8" id="KW-1278">Translocase</keyword>
<feature type="domain" description="NqrA second alpha/beta" evidence="11">
    <location>
        <begin position="135"/>
        <end position="278"/>
    </location>
</feature>
<organism evidence="12 13">
    <name type="scientific">Breznakibacter xylanolyticus</name>
    <dbReference type="NCBI Taxonomy" id="990"/>
    <lineage>
        <taxon>Bacteria</taxon>
        <taxon>Pseudomonadati</taxon>
        <taxon>Bacteroidota</taxon>
        <taxon>Bacteroidia</taxon>
        <taxon>Marinilabiliales</taxon>
        <taxon>Marinilabiliaceae</taxon>
        <taxon>Breznakibacter</taxon>
    </lineage>
</organism>
<keyword evidence="6 8" id="KW-0830">Ubiquinone</keyword>
<dbReference type="Proteomes" id="UP000249239">
    <property type="component" value="Unassembled WGS sequence"/>
</dbReference>
<comment type="function">
    <text evidence="8">NQR complex catalyzes the reduction of ubiquinone-1 to ubiquinol by two successive reactions, coupled with the transport of Na(+) ions from the cytoplasm to the periplasm. NqrA to NqrE are probably involved in the second step, the conversion of ubisemiquinone to ubiquinol.</text>
</comment>
<dbReference type="HAMAP" id="MF_00425">
    <property type="entry name" value="NqrA"/>
    <property type="match status" value="1"/>
</dbReference>
<reference evidence="12 13" key="1">
    <citation type="submission" date="2018-06" db="EMBL/GenBank/DDBJ databases">
        <title>Genomic Encyclopedia of Archaeal and Bacterial Type Strains, Phase II (KMG-II): from individual species to whole genera.</title>
        <authorList>
            <person name="Goeker M."/>
        </authorList>
    </citation>
    <scope>NUCLEOTIDE SEQUENCE [LARGE SCALE GENOMIC DNA]</scope>
    <source>
        <strain evidence="12 13">DSM 6779</strain>
    </source>
</reference>
<keyword evidence="3 8" id="KW-0520">NAD</keyword>
<keyword evidence="1 8" id="KW-0813">Transport</keyword>
<evidence type="ECO:0000256" key="6">
    <source>
        <dbReference type="ARBA" id="ARBA00023075"/>
    </source>
</evidence>
<name>A0A2W7NLF0_9BACT</name>
<evidence type="ECO:0000313" key="12">
    <source>
        <dbReference type="EMBL" id="PZX20710.1"/>
    </source>
</evidence>
<evidence type="ECO:0000256" key="5">
    <source>
        <dbReference type="ARBA" id="ARBA00023065"/>
    </source>
</evidence>
<evidence type="ECO:0000259" key="9">
    <source>
        <dbReference type="Pfam" id="PF05896"/>
    </source>
</evidence>
<dbReference type="AlphaFoldDB" id="A0A2W7NLF0"/>
<dbReference type="EMBL" id="QKZK01000001">
    <property type="protein sequence ID" value="PZX20710.1"/>
    <property type="molecule type" value="Genomic_DNA"/>
</dbReference>
<sequence length="469" mass="52010">MRSANLNLCIFAAKYLNRVLKMSEVINIKKGLDIRLQGKAENIIGHAELPELFAIKPTDFHGVTPKLMVREGDQVKAGSVLFFDKYRPEIKFVSPVSGTVSAIIRGERRKVLEVVVKRDDANAFVEFPTADPGSLSRQEVIGRLLEAGAWPLIRQRPYDVIANANDNPKAIFISAFESAPLAPDCDFVVNGQEKYLQAGIEVMKKLCNNVHVGINADAASKPYLALKGVQMHKFDGPHPAGNVGVQISKISPINKGETVWVTQPQDLIIMGRLFLDGVYDSTKNILLAGSEVVKPAYYRTRIGACITPLVASNVKEGTIRYISGNVLTGKQITADGYLGYYHNQITVIPEGDYFEFMGWAAPGLGKYSVSRSFFSWLCSKTNYRMDANLHGGHRAIVVSGQYDKVLPMDILPEYLIKAIMAEDIDKMEQLGIYEVVEEDLALCEFVCTSKINIQEIVRNGINLMMKEMN</sequence>
<dbReference type="Pfam" id="PF24836">
    <property type="entry name" value="NQRA_2nd"/>
    <property type="match status" value="1"/>
</dbReference>
<accession>A0A2W7NLF0</accession>
<dbReference type="InterPro" id="IPR008703">
    <property type="entry name" value="NqrA"/>
</dbReference>
<dbReference type="InterPro" id="IPR056147">
    <property type="entry name" value="NQRA_N"/>
</dbReference>
<dbReference type="InterPro" id="IPR056148">
    <property type="entry name" value="NQRA_2nd"/>
</dbReference>
<gene>
    <name evidence="8" type="primary">nqrA</name>
    <name evidence="12" type="ORF">LX69_00135</name>
</gene>
<evidence type="ECO:0000256" key="1">
    <source>
        <dbReference type="ARBA" id="ARBA00022448"/>
    </source>
</evidence>
<proteinExistence type="inferred from homology"/>
<dbReference type="PANTHER" id="PTHR37839">
    <property type="entry name" value="NA(+)-TRANSLOCATING NADH-QUINONE REDUCTASE SUBUNIT A"/>
    <property type="match status" value="1"/>
</dbReference>
<comment type="caution">
    <text evidence="12">The sequence shown here is derived from an EMBL/GenBank/DDBJ whole genome shotgun (WGS) entry which is preliminary data.</text>
</comment>
<keyword evidence="4 8" id="KW-0915">Sodium</keyword>
<dbReference type="EC" id="7.2.1.1" evidence="8"/>
<evidence type="ECO:0000256" key="2">
    <source>
        <dbReference type="ARBA" id="ARBA00022967"/>
    </source>
</evidence>
<dbReference type="InterPro" id="IPR022615">
    <property type="entry name" value="NqrA_C_domain"/>
</dbReference>
<keyword evidence="7 8" id="KW-0739">Sodium transport</keyword>
<dbReference type="Pfam" id="PF05896">
    <property type="entry name" value="NQRA_N"/>
    <property type="match status" value="1"/>
</dbReference>
<comment type="catalytic activity">
    <reaction evidence="8">
        <text>a ubiquinone + n Na(+)(in) + NADH + H(+) = a ubiquinol + n Na(+)(out) + NAD(+)</text>
        <dbReference type="Rhea" id="RHEA:47748"/>
        <dbReference type="Rhea" id="RHEA-COMP:9565"/>
        <dbReference type="Rhea" id="RHEA-COMP:9566"/>
        <dbReference type="ChEBI" id="CHEBI:15378"/>
        <dbReference type="ChEBI" id="CHEBI:16389"/>
        <dbReference type="ChEBI" id="CHEBI:17976"/>
        <dbReference type="ChEBI" id="CHEBI:29101"/>
        <dbReference type="ChEBI" id="CHEBI:57540"/>
        <dbReference type="ChEBI" id="CHEBI:57945"/>
        <dbReference type="EC" id="7.2.1.1"/>
    </reaction>
</comment>
<dbReference type="Pfam" id="PF11973">
    <property type="entry name" value="NQRA_SLBB"/>
    <property type="match status" value="1"/>
</dbReference>
<evidence type="ECO:0000256" key="4">
    <source>
        <dbReference type="ARBA" id="ARBA00023053"/>
    </source>
</evidence>
<dbReference type="NCBIfam" id="TIGR01936">
    <property type="entry name" value="nqrA"/>
    <property type="match status" value="1"/>
</dbReference>
<dbReference type="NCBIfam" id="NF003761">
    <property type="entry name" value="PRK05352.1-4"/>
    <property type="match status" value="1"/>
</dbReference>
<dbReference type="PANTHER" id="PTHR37839:SF1">
    <property type="entry name" value="NA(+)-TRANSLOCATING NADH-QUINONE REDUCTASE SUBUNIT A"/>
    <property type="match status" value="1"/>
</dbReference>
<dbReference type="GO" id="GO:0016655">
    <property type="term" value="F:oxidoreductase activity, acting on NAD(P)H, quinone or similar compound as acceptor"/>
    <property type="evidence" value="ECO:0007669"/>
    <property type="project" value="UniProtKB-UniRule"/>
</dbReference>
<keyword evidence="13" id="KW-1185">Reference proteome</keyword>
<evidence type="ECO:0000256" key="8">
    <source>
        <dbReference type="HAMAP-Rule" id="MF_00425"/>
    </source>
</evidence>
<evidence type="ECO:0000259" key="11">
    <source>
        <dbReference type="Pfam" id="PF24836"/>
    </source>
</evidence>
<protein>
    <recommendedName>
        <fullName evidence="8">Na(+)-translocating NADH-quinone reductase subunit A</fullName>
        <shortName evidence="8">Na(+)-NQR subunit A</shortName>
        <shortName evidence="8">Na(+)-translocating NQR subunit A</shortName>
        <ecNumber evidence="8">7.2.1.1</ecNumber>
    </recommendedName>
    <alternativeName>
        <fullName evidence="8">NQR complex subunit A</fullName>
    </alternativeName>
    <alternativeName>
        <fullName evidence="8">NQR-1 subunit A</fullName>
    </alternativeName>
</protein>